<proteinExistence type="predicted"/>
<name>A0A2R6X103_MARPO</name>
<dbReference type="EMBL" id="KZ772715">
    <property type="protein sequence ID" value="PTQ39761.1"/>
    <property type="molecule type" value="Genomic_DNA"/>
</dbReference>
<evidence type="ECO:0000313" key="1">
    <source>
        <dbReference type="EMBL" id="PTQ39761.1"/>
    </source>
</evidence>
<evidence type="ECO:0000313" key="2">
    <source>
        <dbReference type="Proteomes" id="UP000244005"/>
    </source>
</evidence>
<dbReference type="Proteomes" id="UP000244005">
    <property type="component" value="Unassembled WGS sequence"/>
</dbReference>
<protein>
    <submittedName>
        <fullName evidence="1">Uncharacterized protein</fullName>
    </submittedName>
</protein>
<organism evidence="1 2">
    <name type="scientific">Marchantia polymorpha</name>
    <name type="common">Common liverwort</name>
    <name type="synonym">Marchantia aquatica</name>
    <dbReference type="NCBI Taxonomy" id="3197"/>
    <lineage>
        <taxon>Eukaryota</taxon>
        <taxon>Viridiplantae</taxon>
        <taxon>Streptophyta</taxon>
        <taxon>Embryophyta</taxon>
        <taxon>Marchantiophyta</taxon>
        <taxon>Marchantiopsida</taxon>
        <taxon>Marchantiidae</taxon>
        <taxon>Marchantiales</taxon>
        <taxon>Marchantiaceae</taxon>
        <taxon>Marchantia</taxon>
    </lineage>
</organism>
<accession>A0A2R6X103</accession>
<reference evidence="2" key="1">
    <citation type="journal article" date="2017" name="Cell">
        <title>Insights into land plant evolution garnered from the Marchantia polymorpha genome.</title>
        <authorList>
            <person name="Bowman J.L."/>
            <person name="Kohchi T."/>
            <person name="Yamato K.T."/>
            <person name="Jenkins J."/>
            <person name="Shu S."/>
            <person name="Ishizaki K."/>
            <person name="Yamaoka S."/>
            <person name="Nishihama R."/>
            <person name="Nakamura Y."/>
            <person name="Berger F."/>
            <person name="Adam C."/>
            <person name="Aki S.S."/>
            <person name="Althoff F."/>
            <person name="Araki T."/>
            <person name="Arteaga-Vazquez M.A."/>
            <person name="Balasubrmanian S."/>
            <person name="Barry K."/>
            <person name="Bauer D."/>
            <person name="Boehm C.R."/>
            <person name="Briginshaw L."/>
            <person name="Caballero-Perez J."/>
            <person name="Catarino B."/>
            <person name="Chen F."/>
            <person name="Chiyoda S."/>
            <person name="Chovatia M."/>
            <person name="Davies K.M."/>
            <person name="Delmans M."/>
            <person name="Demura T."/>
            <person name="Dierschke T."/>
            <person name="Dolan L."/>
            <person name="Dorantes-Acosta A.E."/>
            <person name="Eklund D.M."/>
            <person name="Florent S.N."/>
            <person name="Flores-Sandoval E."/>
            <person name="Fujiyama A."/>
            <person name="Fukuzawa H."/>
            <person name="Galik B."/>
            <person name="Grimanelli D."/>
            <person name="Grimwood J."/>
            <person name="Grossniklaus U."/>
            <person name="Hamada T."/>
            <person name="Haseloff J."/>
            <person name="Hetherington A.J."/>
            <person name="Higo A."/>
            <person name="Hirakawa Y."/>
            <person name="Hundley H.N."/>
            <person name="Ikeda Y."/>
            <person name="Inoue K."/>
            <person name="Inoue S.I."/>
            <person name="Ishida S."/>
            <person name="Jia Q."/>
            <person name="Kakita M."/>
            <person name="Kanazawa T."/>
            <person name="Kawai Y."/>
            <person name="Kawashima T."/>
            <person name="Kennedy M."/>
            <person name="Kinose K."/>
            <person name="Kinoshita T."/>
            <person name="Kohara Y."/>
            <person name="Koide E."/>
            <person name="Komatsu K."/>
            <person name="Kopischke S."/>
            <person name="Kubo M."/>
            <person name="Kyozuka J."/>
            <person name="Lagercrantz U."/>
            <person name="Lin S.S."/>
            <person name="Lindquist E."/>
            <person name="Lipzen A.M."/>
            <person name="Lu C.W."/>
            <person name="De Luna E."/>
            <person name="Martienssen R.A."/>
            <person name="Minamino N."/>
            <person name="Mizutani M."/>
            <person name="Mizutani M."/>
            <person name="Mochizuki N."/>
            <person name="Monte I."/>
            <person name="Mosher R."/>
            <person name="Nagasaki H."/>
            <person name="Nakagami H."/>
            <person name="Naramoto S."/>
            <person name="Nishitani K."/>
            <person name="Ohtani M."/>
            <person name="Okamoto T."/>
            <person name="Okumura M."/>
            <person name="Phillips J."/>
            <person name="Pollak B."/>
            <person name="Reinders A."/>
            <person name="Rovekamp M."/>
            <person name="Sano R."/>
            <person name="Sawa S."/>
            <person name="Schmid M.W."/>
            <person name="Shirakawa M."/>
            <person name="Solano R."/>
            <person name="Spunde A."/>
            <person name="Suetsugu N."/>
            <person name="Sugano S."/>
            <person name="Sugiyama A."/>
            <person name="Sun R."/>
            <person name="Suzuki Y."/>
            <person name="Takenaka M."/>
            <person name="Takezawa D."/>
            <person name="Tomogane H."/>
            <person name="Tsuzuki M."/>
            <person name="Ueda T."/>
            <person name="Umeda M."/>
            <person name="Ward J.M."/>
            <person name="Watanabe Y."/>
            <person name="Yazaki K."/>
            <person name="Yokoyama R."/>
            <person name="Yoshitake Y."/>
            <person name="Yotsui I."/>
            <person name="Zachgo S."/>
            <person name="Schmutz J."/>
        </authorList>
    </citation>
    <scope>NUCLEOTIDE SEQUENCE [LARGE SCALE GENOMIC DNA]</scope>
    <source>
        <strain evidence="2">Tak-1</strain>
    </source>
</reference>
<sequence>MHIPRNCSAWLRKRTWWDFVQTHQPERRSGSLGSGQRASIPHIIFDKCLRSARPAESRALALYCDGHLLQRGIIAQVTRRSVRSPLPAATVLAHGVRALASRRLFPPFSSQLLSIRAFLLEGNFSGGITGHFLI</sequence>
<dbReference type="AlphaFoldDB" id="A0A2R6X103"/>
<gene>
    <name evidence="1" type="ORF">MARPO_0043s0027</name>
</gene>
<keyword evidence="2" id="KW-1185">Reference proteome</keyword>